<name>A0A2A2F2G2_9GAMM</name>
<dbReference type="EMBL" id="NSKD01000006">
    <property type="protein sequence ID" value="PAU79636.1"/>
    <property type="molecule type" value="Genomic_DNA"/>
</dbReference>
<dbReference type="SUPFAM" id="SSF51126">
    <property type="entry name" value="Pectin lyase-like"/>
    <property type="match status" value="1"/>
</dbReference>
<dbReference type="Proteomes" id="UP000218896">
    <property type="component" value="Unassembled WGS sequence"/>
</dbReference>
<feature type="signal peptide" evidence="2">
    <location>
        <begin position="1"/>
        <end position="20"/>
    </location>
</feature>
<protein>
    <recommendedName>
        <fullName evidence="5">Lipoprotein</fullName>
    </recommendedName>
</protein>
<dbReference type="Gene3D" id="2.160.20.10">
    <property type="entry name" value="Single-stranded right-handed beta-helix, Pectin lyase-like"/>
    <property type="match status" value="1"/>
</dbReference>
<evidence type="ECO:0008006" key="5">
    <source>
        <dbReference type="Google" id="ProtNLM"/>
    </source>
</evidence>
<proteinExistence type="predicted"/>
<dbReference type="PROSITE" id="PS51257">
    <property type="entry name" value="PROKAR_LIPOPROTEIN"/>
    <property type="match status" value="1"/>
</dbReference>
<dbReference type="InterPro" id="IPR012334">
    <property type="entry name" value="Pectin_lyas_fold"/>
</dbReference>
<feature type="chain" id="PRO_5012358457" description="Lipoprotein" evidence="2">
    <location>
        <begin position="21"/>
        <end position="478"/>
    </location>
</feature>
<gene>
    <name evidence="3" type="ORF">CK501_12575</name>
</gene>
<dbReference type="RefSeq" id="WP_095618093.1">
    <property type="nucleotide sequence ID" value="NZ_NSKD01000006.1"/>
</dbReference>
<dbReference type="AlphaFoldDB" id="A0A2A2F2G2"/>
<dbReference type="PANTHER" id="PTHR41339">
    <property type="entry name" value="LIPL48"/>
    <property type="match status" value="1"/>
</dbReference>
<feature type="compositionally biased region" description="Polar residues" evidence="1">
    <location>
        <begin position="297"/>
        <end position="311"/>
    </location>
</feature>
<comment type="caution">
    <text evidence="3">The sequence shown here is derived from an EMBL/GenBank/DDBJ whole genome shotgun (WGS) entry which is preliminary data.</text>
</comment>
<sequence>MQQQKLVSAIALMGSMAALTACNNGDDVNVDLSSGSGGGGGGGGTVSTCPAWTTPEPQTSDGTNVCAIEEDIEQDRTLTSDIRWLLDGKIEVGNGNSSLDNEADADNLTLTIEPGTDIRGGRADSWLIITRGSQINAAGTEDNPITFSSEDDGFQGAGEWGGLVLQGFAQANPGNNVDAEAGLGIYGPTTNDGVSNDDNSGTVQYVRIAEGGFEVAPGEELNGFTLFGVGNETTIDHIQVHDNQDDGIEFFGGTAQVSHLVLTDNLDDSIDFDLGWQGNIQYAIVKKNSESDRGIESDNNGSGFDSTPRTRPTIANLTIKGATGAGANALHREGMGGFIHNAVYDAGDVCIDVDDQNNEINNDELIYDEVIFNCAANTAGDDDDDNGNEFADLIVNNNGSNTIYAEDPMLDEDTYQASSANATLSSAKNFRTVQENAGDPADATADMNFLEETDYLGAVDPDASSPFWFEGWTLENTL</sequence>
<evidence type="ECO:0000256" key="1">
    <source>
        <dbReference type="SAM" id="MobiDB-lite"/>
    </source>
</evidence>
<evidence type="ECO:0000313" key="3">
    <source>
        <dbReference type="EMBL" id="PAU79636.1"/>
    </source>
</evidence>
<dbReference type="OrthoDB" id="237393at2"/>
<organism evidence="3 4">
    <name type="scientific">Halovibrio salipaludis</name>
    <dbReference type="NCBI Taxonomy" id="2032626"/>
    <lineage>
        <taxon>Bacteria</taxon>
        <taxon>Pseudomonadati</taxon>
        <taxon>Pseudomonadota</taxon>
        <taxon>Gammaproteobacteria</taxon>
        <taxon>Oceanospirillales</taxon>
        <taxon>Halomonadaceae</taxon>
        <taxon>Halovibrio</taxon>
    </lineage>
</organism>
<keyword evidence="4" id="KW-1185">Reference proteome</keyword>
<dbReference type="PANTHER" id="PTHR41339:SF1">
    <property type="entry name" value="SECRETED PROTEIN"/>
    <property type="match status" value="1"/>
</dbReference>
<feature type="region of interest" description="Disordered" evidence="1">
    <location>
        <begin position="290"/>
        <end position="311"/>
    </location>
</feature>
<reference evidence="3 4" key="1">
    <citation type="submission" date="2017-08" db="EMBL/GenBank/DDBJ databases">
        <title>Halovibrio sewagensis sp. nov., isolated from wastewater of high salinity.</title>
        <authorList>
            <person name="Dong X."/>
            <person name="Zhang G."/>
        </authorList>
    </citation>
    <scope>NUCLEOTIDE SEQUENCE [LARGE SCALE GENOMIC DNA]</scope>
    <source>
        <strain evidence="3 4">YL5-2</strain>
    </source>
</reference>
<dbReference type="InterPro" id="IPR011050">
    <property type="entry name" value="Pectin_lyase_fold/virulence"/>
</dbReference>
<accession>A0A2A2F2G2</accession>
<evidence type="ECO:0000313" key="4">
    <source>
        <dbReference type="Proteomes" id="UP000218896"/>
    </source>
</evidence>
<evidence type="ECO:0000256" key="2">
    <source>
        <dbReference type="SAM" id="SignalP"/>
    </source>
</evidence>
<keyword evidence="2" id="KW-0732">Signal</keyword>